<dbReference type="Proteomes" id="UP000186817">
    <property type="component" value="Unassembled WGS sequence"/>
</dbReference>
<protein>
    <recommendedName>
        <fullName evidence="3">SMB domain-containing protein</fullName>
    </recommendedName>
</protein>
<feature type="transmembrane region" description="Helical" evidence="2">
    <location>
        <begin position="435"/>
        <end position="458"/>
    </location>
</feature>
<feature type="transmembrane region" description="Helical" evidence="2">
    <location>
        <begin position="121"/>
        <end position="140"/>
    </location>
</feature>
<dbReference type="InterPro" id="IPR001212">
    <property type="entry name" value="Somatomedin_B_dom"/>
</dbReference>
<evidence type="ECO:0000313" key="5">
    <source>
        <dbReference type="EMBL" id="OLQ10486.1"/>
    </source>
</evidence>
<dbReference type="EMBL" id="LSRX01000077">
    <property type="protein sequence ID" value="OLQ10486.1"/>
    <property type="molecule type" value="Genomic_DNA"/>
</dbReference>
<evidence type="ECO:0000313" key="6">
    <source>
        <dbReference type="Proteomes" id="UP000186817"/>
    </source>
</evidence>
<feature type="transmembrane region" description="Helical" evidence="2">
    <location>
        <begin position="496"/>
        <end position="516"/>
    </location>
</feature>
<dbReference type="PROSITE" id="PS00524">
    <property type="entry name" value="SMB_1"/>
    <property type="match status" value="1"/>
</dbReference>
<organism evidence="5 6">
    <name type="scientific">Symbiodinium microadriaticum</name>
    <name type="common">Dinoflagellate</name>
    <name type="synonym">Zooxanthella microadriatica</name>
    <dbReference type="NCBI Taxonomy" id="2951"/>
    <lineage>
        <taxon>Eukaryota</taxon>
        <taxon>Sar</taxon>
        <taxon>Alveolata</taxon>
        <taxon>Dinophyceae</taxon>
        <taxon>Suessiales</taxon>
        <taxon>Symbiodiniaceae</taxon>
        <taxon>Symbiodinium</taxon>
    </lineage>
</organism>
<feature type="transmembrane region" description="Helical" evidence="2">
    <location>
        <begin position="394"/>
        <end position="415"/>
    </location>
</feature>
<dbReference type="PROSITE" id="PS50958">
    <property type="entry name" value="SMB_2"/>
    <property type="match status" value="1"/>
</dbReference>
<dbReference type="OrthoDB" id="408308at2759"/>
<accession>A0A1Q9ESU3</accession>
<keyword evidence="6" id="KW-1185">Reference proteome</keyword>
<comment type="caution">
    <text evidence="5">The sequence shown here is derived from an EMBL/GenBank/DDBJ whole genome shotgun (WGS) entry which is preliminary data.</text>
</comment>
<keyword evidence="1" id="KW-1015">Disulfide bond</keyword>
<feature type="transmembrane region" description="Helical" evidence="2">
    <location>
        <begin position="7"/>
        <end position="27"/>
    </location>
</feature>
<evidence type="ECO:0000259" key="3">
    <source>
        <dbReference type="PROSITE" id="PS50958"/>
    </source>
</evidence>
<dbReference type="SUPFAM" id="SSF90188">
    <property type="entry name" value="Somatomedin B domain"/>
    <property type="match status" value="1"/>
</dbReference>
<feature type="domain" description="SMB" evidence="3">
    <location>
        <begin position="51"/>
        <end position="94"/>
    </location>
</feature>
<dbReference type="EMBL" id="LSRX01001125">
    <property type="protein sequence ID" value="OLP83293.1"/>
    <property type="molecule type" value="Genomic_DNA"/>
</dbReference>
<evidence type="ECO:0000256" key="2">
    <source>
        <dbReference type="SAM" id="Phobius"/>
    </source>
</evidence>
<keyword evidence="2" id="KW-0812">Transmembrane</keyword>
<evidence type="ECO:0000313" key="4">
    <source>
        <dbReference type="EMBL" id="OLP83293.1"/>
    </source>
</evidence>
<sequence>MRGLYSKLGAGLSIGLLILGWFVFVVLTPTEEATTQKREGQCDRLKGLNRSQASCDLFGGCHGYCPGNPCQCTSQCNNFGNCCGDFVESCMNESHVDYVLAKREEELQEMEHGQGIVGREWILSLVMFFFVLTMMALLYFAHSQNKHMQNAVYELMCTTVSIFATNTVTVAVHGVLIEQLWMGKYPGLNQKAGPIVQAKIYGILSILCFLGSNWIIYRFREKEHEYTALGQLSSHMTGFTLIQAIGRLQWSVREDGWKCCLVLPWTAILLRGMLFVGERLRAQCVGDEEVYWEYQAGDDEWHKFPVATSRELESRFMDSSDSESEVVFSIPVSDPADPRQKVEVSLPNANAICESPHGEMFPEGDGSDLSCAAWKVRRECPWLDFAREIFIEGAALVMGFLVMQTILLFHTGYLHSVEGLLQKPKDWDWVLTGKVLGWSLVFGSFVPVVAASSAWIPARFLPDAELLRESCSSALAWCLVRGAALFVRPHCSIMDTYIVVAFPLTWLAFVVTGFVYSIPSGDTKSTMVPHSIANAFGIVVGLAWDKAFESLAVHMTSGWYGHYVVSKVCLAGAVILTILPGWYWYLVPHTLRSQGH</sequence>
<feature type="transmembrane region" description="Helical" evidence="2">
    <location>
        <begin position="196"/>
        <end position="216"/>
    </location>
</feature>
<keyword evidence="2" id="KW-1133">Transmembrane helix</keyword>
<gene>
    <name evidence="4" type="ORF">AK812_SmicGene35960</name>
    <name evidence="5" type="ORF">AK812_SmicGene5798</name>
</gene>
<feature type="transmembrane region" description="Helical" evidence="2">
    <location>
        <begin position="564"/>
        <end position="586"/>
    </location>
</feature>
<evidence type="ECO:0000256" key="1">
    <source>
        <dbReference type="ARBA" id="ARBA00023157"/>
    </source>
</evidence>
<proteinExistence type="predicted"/>
<keyword evidence="2" id="KW-0472">Membrane</keyword>
<dbReference type="InterPro" id="IPR036024">
    <property type="entry name" value="Somatomedin_B-like_dom_sf"/>
</dbReference>
<reference evidence="5 6" key="1">
    <citation type="submission" date="2016-02" db="EMBL/GenBank/DDBJ databases">
        <title>Genome analysis of coral dinoflagellate symbionts highlights evolutionary adaptations to a symbiotic lifestyle.</title>
        <authorList>
            <person name="Aranda M."/>
            <person name="Li Y."/>
            <person name="Liew Y.J."/>
            <person name="Baumgarten S."/>
            <person name="Simakov O."/>
            <person name="Wilson M."/>
            <person name="Piel J."/>
            <person name="Ashoor H."/>
            <person name="Bougouffa S."/>
            <person name="Bajic V.B."/>
            <person name="Ryu T."/>
            <person name="Ravasi T."/>
            <person name="Bayer T."/>
            <person name="Micklem G."/>
            <person name="Kim H."/>
            <person name="Bhak J."/>
            <person name="Lajeunesse T.C."/>
            <person name="Voolstra C.R."/>
        </authorList>
    </citation>
    <scope>NUCLEOTIDE SEQUENCE [LARGE SCALE GENOMIC DNA]</scope>
    <source>
        <strain evidence="5 6">CCMP2467</strain>
    </source>
</reference>
<feature type="transmembrane region" description="Helical" evidence="2">
    <location>
        <begin position="152"/>
        <end position="176"/>
    </location>
</feature>
<name>A0A1Q9ESU3_SYMMI</name>
<dbReference type="AlphaFoldDB" id="A0A1Q9ESU3"/>